<dbReference type="InterPro" id="IPR005651">
    <property type="entry name" value="Trm112-like"/>
</dbReference>
<name>A0A378WSB9_9NOCA</name>
<accession>A0A378WSB9</accession>
<dbReference type="Pfam" id="PF03966">
    <property type="entry name" value="Trm112p"/>
    <property type="match status" value="1"/>
</dbReference>
<dbReference type="PANTHER" id="PTHR33505:SF4">
    <property type="entry name" value="PROTEIN PREY, MITOCHONDRIAL"/>
    <property type="match status" value="1"/>
</dbReference>
<dbReference type="AlphaFoldDB" id="A0A378WSB9"/>
<dbReference type="Proteomes" id="UP000255082">
    <property type="component" value="Unassembled WGS sequence"/>
</dbReference>
<proteinExistence type="inferred from homology"/>
<organism evidence="2 3">
    <name type="scientific">Nocardia africana</name>
    <dbReference type="NCBI Taxonomy" id="134964"/>
    <lineage>
        <taxon>Bacteria</taxon>
        <taxon>Bacillati</taxon>
        <taxon>Actinomycetota</taxon>
        <taxon>Actinomycetes</taxon>
        <taxon>Mycobacteriales</taxon>
        <taxon>Nocardiaceae</taxon>
        <taxon>Nocardia</taxon>
    </lineage>
</organism>
<dbReference type="PANTHER" id="PTHR33505">
    <property type="entry name" value="ZGC:162634"/>
    <property type="match status" value="1"/>
</dbReference>
<protein>
    <recommendedName>
        <fullName evidence="1">UPF0434 protein NCTC13184_02677</fullName>
    </recommendedName>
</protein>
<dbReference type="OrthoDB" id="9812205at2"/>
<sequence length="73" mass="7859">MAEQTLDPTLLSLLACPEDKGPLSLVRDADGNSVLYNPRLRRAYPVDNGIPVLLVDEARAVGDAEHEAFIAQG</sequence>
<dbReference type="GO" id="GO:0005829">
    <property type="term" value="C:cytosol"/>
    <property type="evidence" value="ECO:0007669"/>
    <property type="project" value="TreeGrafter"/>
</dbReference>
<dbReference type="RefSeq" id="WP_062966091.1">
    <property type="nucleotide sequence ID" value="NZ_JAJFOE010000001.1"/>
</dbReference>
<dbReference type="SUPFAM" id="SSF158997">
    <property type="entry name" value="Trm112p-like"/>
    <property type="match status" value="1"/>
</dbReference>
<evidence type="ECO:0000313" key="2">
    <source>
        <dbReference type="EMBL" id="SUA43314.1"/>
    </source>
</evidence>
<comment type="similarity">
    <text evidence="1">Belongs to the UPF0434 family.</text>
</comment>
<evidence type="ECO:0000313" key="3">
    <source>
        <dbReference type="Proteomes" id="UP000255082"/>
    </source>
</evidence>
<reference evidence="2 3" key="1">
    <citation type="submission" date="2018-06" db="EMBL/GenBank/DDBJ databases">
        <authorList>
            <consortium name="Pathogen Informatics"/>
            <person name="Doyle S."/>
        </authorList>
    </citation>
    <scope>NUCLEOTIDE SEQUENCE [LARGE SCALE GENOMIC DNA]</scope>
    <source>
        <strain evidence="2 3">NCTC13184</strain>
    </source>
</reference>
<dbReference type="EMBL" id="UGRU01000001">
    <property type="protein sequence ID" value="SUA43314.1"/>
    <property type="molecule type" value="Genomic_DNA"/>
</dbReference>
<dbReference type="Gene3D" id="2.20.25.10">
    <property type="match status" value="1"/>
</dbReference>
<dbReference type="HAMAP" id="MF_01187">
    <property type="entry name" value="UPF0434"/>
    <property type="match status" value="1"/>
</dbReference>
<evidence type="ECO:0000256" key="1">
    <source>
        <dbReference type="HAMAP-Rule" id="MF_01187"/>
    </source>
</evidence>
<gene>
    <name evidence="2" type="ORF">NCTC13184_02677</name>
</gene>